<reference evidence="1 2" key="1">
    <citation type="submission" date="2020-08" db="EMBL/GenBank/DDBJ databases">
        <title>Sequencing the genomes of 1000 actinobacteria strains.</title>
        <authorList>
            <person name="Klenk H.-P."/>
        </authorList>
    </citation>
    <scope>NUCLEOTIDE SEQUENCE [LARGE SCALE GENOMIC DNA]</scope>
    <source>
        <strain evidence="1 2">DSM 24947</strain>
    </source>
</reference>
<dbReference type="Proteomes" id="UP000573729">
    <property type="component" value="Unassembled WGS sequence"/>
</dbReference>
<protein>
    <recommendedName>
        <fullName evidence="3">4'-phosphopantetheinyl transferase</fullName>
    </recommendedName>
</protein>
<name>A0A7W7BSL6_9MICO</name>
<comment type="caution">
    <text evidence="1">The sequence shown here is derived from an EMBL/GenBank/DDBJ whole genome shotgun (WGS) entry which is preliminary data.</text>
</comment>
<keyword evidence="2" id="KW-1185">Reference proteome</keyword>
<dbReference type="AlphaFoldDB" id="A0A7W7BSL6"/>
<dbReference type="RefSeq" id="WP_184219541.1">
    <property type="nucleotide sequence ID" value="NZ_JACHMD010000001.1"/>
</dbReference>
<evidence type="ECO:0008006" key="3">
    <source>
        <dbReference type="Google" id="ProtNLM"/>
    </source>
</evidence>
<gene>
    <name evidence="1" type="ORF">BKA24_002789</name>
</gene>
<proteinExistence type="predicted"/>
<evidence type="ECO:0000313" key="1">
    <source>
        <dbReference type="EMBL" id="MBB4668080.1"/>
    </source>
</evidence>
<dbReference type="EMBL" id="JACHMD010000001">
    <property type="protein sequence ID" value="MBB4668080.1"/>
    <property type="molecule type" value="Genomic_DNA"/>
</dbReference>
<sequence>MTFSSVDLQAPDGISARLGWDPRTSVHDRRRLLARELVAARLGCDPAEVRVDREAPRGFGYHRRLIATRDGVDLPLTIMTASHRAATVVAVCEPDVRIGLDLRDATPDARELSIMRRHSHLFDESNVLDLLDHWTRVQAVLEADGRGTRVLPERVKLGTGRHTGWIPDRDAVYTVTDLSRDGWVVTIAHAAPEAPRRRLFG</sequence>
<evidence type="ECO:0000313" key="2">
    <source>
        <dbReference type="Proteomes" id="UP000573729"/>
    </source>
</evidence>
<accession>A0A7W7BSL6</accession>
<organism evidence="1 2">
    <name type="scientific">Microbacterium marinum</name>
    <dbReference type="NCBI Taxonomy" id="421115"/>
    <lineage>
        <taxon>Bacteria</taxon>
        <taxon>Bacillati</taxon>
        <taxon>Actinomycetota</taxon>
        <taxon>Actinomycetes</taxon>
        <taxon>Micrococcales</taxon>
        <taxon>Microbacteriaceae</taxon>
        <taxon>Microbacterium</taxon>
    </lineage>
</organism>